<evidence type="ECO:0000256" key="2">
    <source>
        <dbReference type="ARBA" id="ARBA00007627"/>
    </source>
</evidence>
<feature type="domain" description="MRH" evidence="9">
    <location>
        <begin position="676"/>
        <end position="857"/>
    </location>
</feature>
<evidence type="ECO:0000256" key="8">
    <source>
        <dbReference type="SAM" id="SignalP"/>
    </source>
</evidence>
<keyword evidence="3" id="KW-1003">Cell membrane</keyword>
<organism evidence="10 11">
    <name type="scientific">Hydra vulgaris</name>
    <name type="common">Hydra</name>
    <name type="synonym">Hydra attenuata</name>
    <dbReference type="NCBI Taxonomy" id="6087"/>
    <lineage>
        <taxon>Eukaryota</taxon>
        <taxon>Metazoa</taxon>
        <taxon>Cnidaria</taxon>
        <taxon>Hydrozoa</taxon>
        <taxon>Hydroidolina</taxon>
        <taxon>Anthoathecata</taxon>
        <taxon>Aplanulata</taxon>
        <taxon>Hydridae</taxon>
        <taxon>Hydra</taxon>
    </lineage>
</organism>
<keyword evidence="5" id="KW-1015">Disulfide bond</keyword>
<dbReference type="InterPro" id="IPR011641">
    <property type="entry name" value="Tyr-kin_ephrin_A/B_rcpt-like"/>
</dbReference>
<evidence type="ECO:0000256" key="7">
    <source>
        <dbReference type="SAM" id="Phobius"/>
    </source>
</evidence>
<name>A0ABM4C4K8_HYDVU</name>
<dbReference type="Gene3D" id="2.10.50.10">
    <property type="entry name" value="Tumor Necrosis Factor Receptor, subunit A, domain 2"/>
    <property type="match status" value="2"/>
</dbReference>
<gene>
    <name evidence="11" type="primary">LOC100210492</name>
</gene>
<dbReference type="PROSITE" id="PS51914">
    <property type="entry name" value="MRH"/>
    <property type="match status" value="1"/>
</dbReference>
<feature type="signal peptide" evidence="8">
    <location>
        <begin position="1"/>
        <end position="25"/>
    </location>
</feature>
<evidence type="ECO:0000256" key="3">
    <source>
        <dbReference type="ARBA" id="ARBA00022475"/>
    </source>
</evidence>
<evidence type="ECO:0000256" key="6">
    <source>
        <dbReference type="ARBA" id="ARBA00023180"/>
    </source>
</evidence>
<keyword evidence="7" id="KW-0472">Membrane</keyword>
<evidence type="ECO:0000256" key="1">
    <source>
        <dbReference type="ARBA" id="ARBA00004251"/>
    </source>
</evidence>
<dbReference type="SUPFAM" id="SSF50911">
    <property type="entry name" value="Mannose 6-phosphate receptor domain"/>
    <property type="match status" value="1"/>
</dbReference>
<dbReference type="PANTHER" id="PTHR22727:SF15">
    <property type="entry name" value="MRH DOMAIN-CONTAINING PROTEIN"/>
    <property type="match status" value="1"/>
</dbReference>
<dbReference type="Pfam" id="PF07699">
    <property type="entry name" value="Ephrin_rec_like"/>
    <property type="match status" value="2"/>
</dbReference>
<dbReference type="Gene3D" id="2.70.130.10">
    <property type="entry name" value="Mannose-6-phosphate receptor binding domain"/>
    <property type="match status" value="1"/>
</dbReference>
<feature type="chain" id="PRO_5046298827" evidence="8">
    <location>
        <begin position="26"/>
        <end position="974"/>
    </location>
</feature>
<dbReference type="InterPro" id="IPR039181">
    <property type="entry name" value="Elapor1/2"/>
</dbReference>
<sequence length="974" mass="109717">MAILAYCCIIHLFICFILFTNEAFANSLKPCTLSNFERIILPCNITEKKRKAVYYYNGECDLKHSDSITPPKPINDLLCNCDAGYGQTSNAAVSITCVKCKPGQFNHGGEIISDFTNWSDDSGKLDLTYRAYSYCSDFLSRKQCESWGTGGNGEYLVSGDIKNTTDIRCFEQSYLVLNRQFSGLPGKNKISFLYRVDGKECDIDHVNYCTNGLFFYVNGIQKMHSDYQFQWKEFTTEVDPGPVQFKFLYQRSCSKAAISDVAFIKHLSMVGSFSTESKCSECPAGSYSSLDGATECLKCIQNYYQDKIGQSQCIPCPKGEFSGIGATSCFKLPNCTQKDFYLLPDSIATCKNNGSGFWLRNQSVYIPKWTNVADTVCNVLKNASDQYKEPDNPQIMCYCQPGYFLDVSGPIPKCTICKLGLYSDGMQTECMPCKSGYAALRGFYMDHFPEGPLPNVFKQSCSGEFCKDKEPMWEPRGNYIATRRLPGSFETILEAIGVEIDYFNPVLTFSCSVDCRLNSNDSKLAKLSHCYLKYYVLKDGQPYFDGDCVDKYNINLRNGTIFTHQHNLTLPGSYSFKLFFHHEDEGNFSLISFEARIYHIDLLGVKYGSAKRCTECPAGTIVSMDQSTCVKCPNGTFSGKGSTKCTPCPLGTFASEVGSESCIMCGNGTTSNERRDDCEFNGCIFSPEKDLTFDLSPLISDGGPMYQVKTYHTNSYFTQLFYINICSKKHDNTSCAVNSIETDPITKTTFQTQKLLKTMACKRYSFDKMNSNSIGEVLSFEALEGEKKRSGLKITLTSSQTCWNKWRRHVSPQTTILMICDLEAGENRPEPLNNFTAIDDRNCIYEFMWKTLYACPLCTQDDYSEVFSECKNGYQYKTKTKKNKCRTAVGEKEHSLERFPCNLVAPSISSKSSKFTTLVITILIAITLIIALLIILVYLIRRNRHLRSNLFAPGQSFSKVQHEDEDELVDNMQT</sequence>
<keyword evidence="6" id="KW-0325">Glycoprotein</keyword>
<dbReference type="Proteomes" id="UP001652625">
    <property type="component" value="Chromosome 06"/>
</dbReference>
<keyword evidence="10" id="KW-1185">Reference proteome</keyword>
<dbReference type="RefSeq" id="XP_065656498.1">
    <property type="nucleotide sequence ID" value="XM_065800426.1"/>
</dbReference>
<dbReference type="InterPro" id="IPR044865">
    <property type="entry name" value="MRH_dom"/>
</dbReference>
<protein>
    <submittedName>
        <fullName evidence="11">Endosome/lysosome-associated apoptosis and autophagy regulator family member 2</fullName>
    </submittedName>
</protein>
<dbReference type="PANTHER" id="PTHR22727">
    <property type="entry name" value="PROTEIN CBG13728"/>
    <property type="match status" value="1"/>
</dbReference>
<reference evidence="11" key="1">
    <citation type="submission" date="2025-08" db="UniProtKB">
        <authorList>
            <consortium name="RefSeq"/>
        </authorList>
    </citation>
    <scope>IDENTIFICATION</scope>
</reference>
<dbReference type="SMART" id="SM01411">
    <property type="entry name" value="Ephrin_rec_like"/>
    <property type="match status" value="3"/>
</dbReference>
<comment type="subcellular location">
    <subcellularLocation>
        <location evidence="1">Cell membrane</location>
        <topology evidence="1">Single-pass type I membrane protein</topology>
    </subcellularLocation>
</comment>
<feature type="transmembrane region" description="Helical" evidence="7">
    <location>
        <begin position="915"/>
        <end position="940"/>
    </location>
</feature>
<keyword evidence="7" id="KW-0812">Transmembrane</keyword>
<keyword evidence="7" id="KW-1133">Transmembrane helix</keyword>
<dbReference type="InterPro" id="IPR009011">
    <property type="entry name" value="Man6P_isomerase_rcpt-bd_dom_sf"/>
</dbReference>
<keyword evidence="4 8" id="KW-0732">Signal</keyword>
<accession>A0ABM4C4K8</accession>
<evidence type="ECO:0000256" key="5">
    <source>
        <dbReference type="ARBA" id="ARBA00023157"/>
    </source>
</evidence>
<evidence type="ECO:0000259" key="9">
    <source>
        <dbReference type="PROSITE" id="PS51914"/>
    </source>
</evidence>
<comment type="similarity">
    <text evidence="2">Belongs to the ELAPOR family.</text>
</comment>
<evidence type="ECO:0000313" key="11">
    <source>
        <dbReference type="RefSeq" id="XP_065656498.1"/>
    </source>
</evidence>
<dbReference type="GeneID" id="100210492"/>
<evidence type="ECO:0000313" key="10">
    <source>
        <dbReference type="Proteomes" id="UP001652625"/>
    </source>
</evidence>
<evidence type="ECO:0000256" key="4">
    <source>
        <dbReference type="ARBA" id="ARBA00022729"/>
    </source>
</evidence>
<proteinExistence type="inferred from homology"/>